<dbReference type="SUPFAM" id="SSF57850">
    <property type="entry name" value="RING/U-box"/>
    <property type="match status" value="1"/>
</dbReference>
<dbReference type="AlphaFoldDB" id="A0A6A5URI0"/>
<evidence type="ECO:0000256" key="2">
    <source>
        <dbReference type="SAM" id="SignalP"/>
    </source>
</evidence>
<dbReference type="GO" id="GO:0008270">
    <property type="term" value="F:zinc ion binding"/>
    <property type="evidence" value="ECO:0007669"/>
    <property type="project" value="UniProtKB-KW"/>
</dbReference>
<keyword evidence="1" id="KW-0863">Zinc-finger</keyword>
<dbReference type="PROSITE" id="PS50089">
    <property type="entry name" value="ZF_RING_2"/>
    <property type="match status" value="1"/>
</dbReference>
<keyword evidence="1" id="KW-0862">Zinc</keyword>
<feature type="signal peptide" evidence="2">
    <location>
        <begin position="1"/>
        <end position="22"/>
    </location>
</feature>
<proteinExistence type="predicted"/>
<accession>A0A6A5URI0</accession>
<dbReference type="Gene3D" id="3.30.40.10">
    <property type="entry name" value="Zinc/RING finger domain, C3HC4 (zinc finger)"/>
    <property type="match status" value="1"/>
</dbReference>
<sequence length="468" mass="53448">MSRGSCTFHVFCLVSYHAPAYAITGTCIHRITAPPRPPETAPPNFTSYHRTRNTIAVTMGDITGLEDLFPRAKDVPAKGEVYRQVHQRLKQLAEVRALVRNTSKNGDDLLREPPYYLSEIFQIKYPDTPFRLDVIPSSDQIKREIEQAQTWLLQTITLQARHLPREHMIRILRFALEKPESDWNDIDKLYMALTDAEESDAEDRLDFAFALVLHYRYAETYAPVLRKLQEHEQHRIRLERQRSPTGPSQEAIRARISQKVQSVKVDNFACAIPVSSIVNTPSEEERGCPVCRNDYLDFASFDIADLIADYPVKIKYCGHVIGKSCLETWMDTPLADPAKYPHRTCPLCRTEIEGVDLPTQPDFLRQHVDEDRRAVFLADRLGLEDEECWDGLLRLMSEEIVLEELLAEVEGKLMVNGEEQECLAKAKTVLKDKLKELGEEKGAWGFSTKEAKWAIAKKAWANLVKAGA</sequence>
<keyword evidence="5" id="KW-1185">Reference proteome</keyword>
<evidence type="ECO:0000259" key="3">
    <source>
        <dbReference type="PROSITE" id="PS50089"/>
    </source>
</evidence>
<keyword evidence="2" id="KW-0732">Signal</keyword>
<dbReference type="EMBL" id="ML976734">
    <property type="protein sequence ID" value="KAF1967308.1"/>
    <property type="molecule type" value="Genomic_DNA"/>
</dbReference>
<organism evidence="4 5">
    <name type="scientific">Bimuria novae-zelandiae CBS 107.79</name>
    <dbReference type="NCBI Taxonomy" id="1447943"/>
    <lineage>
        <taxon>Eukaryota</taxon>
        <taxon>Fungi</taxon>
        <taxon>Dikarya</taxon>
        <taxon>Ascomycota</taxon>
        <taxon>Pezizomycotina</taxon>
        <taxon>Dothideomycetes</taxon>
        <taxon>Pleosporomycetidae</taxon>
        <taxon>Pleosporales</taxon>
        <taxon>Massarineae</taxon>
        <taxon>Didymosphaeriaceae</taxon>
        <taxon>Bimuria</taxon>
    </lineage>
</organism>
<dbReference type="OrthoDB" id="8062037at2759"/>
<keyword evidence="1" id="KW-0479">Metal-binding</keyword>
<evidence type="ECO:0000256" key="1">
    <source>
        <dbReference type="PROSITE-ProRule" id="PRU00175"/>
    </source>
</evidence>
<protein>
    <recommendedName>
        <fullName evidence="3">RING-type domain-containing protein</fullName>
    </recommendedName>
</protein>
<feature type="domain" description="RING-type" evidence="3">
    <location>
        <begin position="288"/>
        <end position="349"/>
    </location>
</feature>
<dbReference type="InterPro" id="IPR013083">
    <property type="entry name" value="Znf_RING/FYVE/PHD"/>
</dbReference>
<name>A0A6A5URI0_9PLEO</name>
<dbReference type="Proteomes" id="UP000800036">
    <property type="component" value="Unassembled WGS sequence"/>
</dbReference>
<evidence type="ECO:0000313" key="4">
    <source>
        <dbReference type="EMBL" id="KAF1967308.1"/>
    </source>
</evidence>
<dbReference type="InterPro" id="IPR001841">
    <property type="entry name" value="Znf_RING"/>
</dbReference>
<feature type="chain" id="PRO_5025681849" description="RING-type domain-containing protein" evidence="2">
    <location>
        <begin position="23"/>
        <end position="468"/>
    </location>
</feature>
<reference evidence="4" key="1">
    <citation type="journal article" date="2020" name="Stud. Mycol.">
        <title>101 Dothideomycetes genomes: a test case for predicting lifestyles and emergence of pathogens.</title>
        <authorList>
            <person name="Haridas S."/>
            <person name="Albert R."/>
            <person name="Binder M."/>
            <person name="Bloem J."/>
            <person name="Labutti K."/>
            <person name="Salamov A."/>
            <person name="Andreopoulos B."/>
            <person name="Baker S."/>
            <person name="Barry K."/>
            <person name="Bills G."/>
            <person name="Bluhm B."/>
            <person name="Cannon C."/>
            <person name="Castanera R."/>
            <person name="Culley D."/>
            <person name="Daum C."/>
            <person name="Ezra D."/>
            <person name="Gonzalez J."/>
            <person name="Henrissat B."/>
            <person name="Kuo A."/>
            <person name="Liang C."/>
            <person name="Lipzen A."/>
            <person name="Lutzoni F."/>
            <person name="Magnuson J."/>
            <person name="Mondo S."/>
            <person name="Nolan M."/>
            <person name="Ohm R."/>
            <person name="Pangilinan J."/>
            <person name="Park H.-J."/>
            <person name="Ramirez L."/>
            <person name="Alfaro M."/>
            <person name="Sun H."/>
            <person name="Tritt A."/>
            <person name="Yoshinaga Y."/>
            <person name="Zwiers L.-H."/>
            <person name="Turgeon B."/>
            <person name="Goodwin S."/>
            <person name="Spatafora J."/>
            <person name="Crous P."/>
            <person name="Grigoriev I."/>
        </authorList>
    </citation>
    <scope>NUCLEOTIDE SEQUENCE</scope>
    <source>
        <strain evidence="4">CBS 107.79</strain>
    </source>
</reference>
<evidence type="ECO:0000313" key="5">
    <source>
        <dbReference type="Proteomes" id="UP000800036"/>
    </source>
</evidence>
<gene>
    <name evidence="4" type="ORF">BU23DRAFT_602986</name>
</gene>